<proteinExistence type="predicted"/>
<comment type="caution">
    <text evidence="2">The sequence shown here is derived from an EMBL/GenBank/DDBJ whole genome shotgun (WGS) entry which is preliminary data.</text>
</comment>
<evidence type="ECO:0000256" key="1">
    <source>
        <dbReference type="SAM" id="Phobius"/>
    </source>
</evidence>
<keyword evidence="3" id="KW-1185">Reference proteome</keyword>
<keyword evidence="1" id="KW-0812">Transmembrane</keyword>
<dbReference type="EMBL" id="JAVDPW010000003">
    <property type="protein sequence ID" value="MDR6289447.1"/>
    <property type="molecule type" value="Genomic_DNA"/>
</dbReference>
<keyword evidence="1" id="KW-0472">Membrane</keyword>
<accession>A0ABU1JLE7</accession>
<name>A0ABU1JLE7_9PROT</name>
<gene>
    <name evidence="2" type="ORF">E9232_001962</name>
</gene>
<evidence type="ECO:0000313" key="3">
    <source>
        <dbReference type="Proteomes" id="UP001262410"/>
    </source>
</evidence>
<keyword evidence="1" id="KW-1133">Transmembrane helix</keyword>
<organism evidence="2 3">
    <name type="scientific">Inquilinus ginsengisoli</name>
    <dbReference type="NCBI Taxonomy" id="363840"/>
    <lineage>
        <taxon>Bacteria</taxon>
        <taxon>Pseudomonadati</taxon>
        <taxon>Pseudomonadota</taxon>
        <taxon>Alphaproteobacteria</taxon>
        <taxon>Rhodospirillales</taxon>
        <taxon>Rhodospirillaceae</taxon>
        <taxon>Inquilinus</taxon>
    </lineage>
</organism>
<sequence>MKAWFVPPVIIPLGLIVLIALYAVMRAAT</sequence>
<protein>
    <submittedName>
        <fullName evidence="2">Uncharacterized protein</fullName>
    </submittedName>
</protein>
<reference evidence="2 3" key="1">
    <citation type="submission" date="2023-07" db="EMBL/GenBank/DDBJ databases">
        <title>Sorghum-associated microbial communities from plants grown in Nebraska, USA.</title>
        <authorList>
            <person name="Schachtman D."/>
        </authorList>
    </citation>
    <scope>NUCLEOTIDE SEQUENCE [LARGE SCALE GENOMIC DNA]</scope>
    <source>
        <strain evidence="2 3">584</strain>
    </source>
</reference>
<dbReference type="Proteomes" id="UP001262410">
    <property type="component" value="Unassembled WGS sequence"/>
</dbReference>
<evidence type="ECO:0000313" key="2">
    <source>
        <dbReference type="EMBL" id="MDR6289447.1"/>
    </source>
</evidence>
<feature type="transmembrane region" description="Helical" evidence="1">
    <location>
        <begin position="6"/>
        <end position="25"/>
    </location>
</feature>